<dbReference type="AlphaFoldDB" id="H0EB46"/>
<dbReference type="RefSeq" id="WP_007578709.1">
    <property type="nucleotide sequence ID" value="NZ_AGUD01000303.1"/>
</dbReference>
<keyword evidence="2" id="KW-1133">Transmembrane helix</keyword>
<organism evidence="3 4">
    <name type="scientific">Patulibacter medicamentivorans</name>
    <dbReference type="NCBI Taxonomy" id="1097667"/>
    <lineage>
        <taxon>Bacteria</taxon>
        <taxon>Bacillati</taxon>
        <taxon>Actinomycetota</taxon>
        <taxon>Thermoleophilia</taxon>
        <taxon>Solirubrobacterales</taxon>
        <taxon>Patulibacteraceae</taxon>
        <taxon>Patulibacter</taxon>
    </lineage>
</organism>
<proteinExistence type="predicted"/>
<feature type="compositionally biased region" description="Low complexity" evidence="1">
    <location>
        <begin position="246"/>
        <end position="290"/>
    </location>
</feature>
<feature type="transmembrane region" description="Helical" evidence="2">
    <location>
        <begin position="215"/>
        <end position="237"/>
    </location>
</feature>
<keyword evidence="2" id="KW-0812">Transmembrane</keyword>
<keyword evidence="2" id="KW-0472">Membrane</keyword>
<feature type="region of interest" description="Disordered" evidence="1">
    <location>
        <begin position="243"/>
        <end position="304"/>
    </location>
</feature>
<dbReference type="EMBL" id="AGUD01000303">
    <property type="protein sequence ID" value="EHN09121.1"/>
    <property type="molecule type" value="Genomic_DNA"/>
</dbReference>
<dbReference type="PATRIC" id="fig|1097667.3.peg.4038"/>
<evidence type="ECO:0000256" key="1">
    <source>
        <dbReference type="SAM" id="MobiDB-lite"/>
    </source>
</evidence>
<evidence type="ECO:0000256" key="2">
    <source>
        <dbReference type="SAM" id="Phobius"/>
    </source>
</evidence>
<feature type="compositionally biased region" description="Pro residues" evidence="1">
    <location>
        <begin position="292"/>
        <end position="304"/>
    </location>
</feature>
<sequence>MVLLALGPSAAAQAQAQSTKQTSGSDQIDVALPATTTPEITAAQAGDGVLLAAADRVELASSLAEATSESGVCFGYVVQLSDSGVPQQDAVSSAGPNQRAATGPSCPKGAIELQVSLTYTCGSCESEDSASWSVVSTVPGLSSGTVRSRLVQLSPLSSGDLLGNDDDKALRDATAALPLTLDDAVPAEPAKQEAAPGGDHLTGKPGSDWLRANGIGMAVSIVVLLIALATVFCAWRIRRAQRTAPRRSANGRFAAAPARPATPATATSDAPAADAPPTGGPPSDASSDAPPTDEPPSSPTPPTA</sequence>
<evidence type="ECO:0000313" key="3">
    <source>
        <dbReference type="EMBL" id="EHN09121.1"/>
    </source>
</evidence>
<feature type="region of interest" description="Disordered" evidence="1">
    <location>
        <begin position="182"/>
        <end position="205"/>
    </location>
</feature>
<evidence type="ECO:0000313" key="4">
    <source>
        <dbReference type="Proteomes" id="UP000005143"/>
    </source>
</evidence>
<name>H0EB46_9ACTN</name>
<gene>
    <name evidence="3" type="ORF">PAI11_40730</name>
</gene>
<keyword evidence="4" id="KW-1185">Reference proteome</keyword>
<accession>H0EB46</accession>
<comment type="caution">
    <text evidence="3">The sequence shown here is derived from an EMBL/GenBank/DDBJ whole genome shotgun (WGS) entry which is preliminary data.</text>
</comment>
<dbReference type="Proteomes" id="UP000005143">
    <property type="component" value="Unassembled WGS sequence"/>
</dbReference>
<protein>
    <submittedName>
        <fullName evidence="3">Uncharacterized protein</fullName>
    </submittedName>
</protein>
<reference evidence="3 4" key="1">
    <citation type="journal article" date="2013" name="Biodegradation">
        <title>Quantitative proteomic analysis of ibuprofen-degrading Patulibacter sp. strain I11.</title>
        <authorList>
            <person name="Almeida B."/>
            <person name="Kjeldal H."/>
            <person name="Lolas I."/>
            <person name="Knudsen A.D."/>
            <person name="Carvalho G."/>
            <person name="Nielsen K.L."/>
            <person name="Barreto Crespo M.T."/>
            <person name="Stensballe A."/>
            <person name="Nielsen J.L."/>
        </authorList>
    </citation>
    <scope>NUCLEOTIDE SEQUENCE [LARGE SCALE GENOMIC DNA]</scope>
    <source>
        <strain evidence="3 4">I11</strain>
    </source>
</reference>